<sequence length="177" mass="20271">SDKALSCHLLPLRTPQLRQKTQGRNFIFPDKVKSMILSRQIKNFYQSPFLSNPSKLQKRTKPETVLAPRKAAVDRRKVAIKGCSEPEGEKKTERRTFLTLEEAGLVEMSGLDTHERFLCRLTISSLNLLRVISEQEGCPIEELNAGRICDWFLKDKLKREQNIGSAVLQWDDSGFQI</sequence>
<organism evidence="1 2">
    <name type="scientific">Juglans regia</name>
    <name type="common">English walnut</name>
    <dbReference type="NCBI Taxonomy" id="51240"/>
    <lineage>
        <taxon>Eukaryota</taxon>
        <taxon>Viridiplantae</taxon>
        <taxon>Streptophyta</taxon>
        <taxon>Embryophyta</taxon>
        <taxon>Tracheophyta</taxon>
        <taxon>Spermatophyta</taxon>
        <taxon>Magnoliopsida</taxon>
        <taxon>eudicotyledons</taxon>
        <taxon>Gunneridae</taxon>
        <taxon>Pentapetalae</taxon>
        <taxon>rosids</taxon>
        <taxon>fabids</taxon>
        <taxon>Fagales</taxon>
        <taxon>Juglandaceae</taxon>
        <taxon>Juglans</taxon>
    </lineage>
</organism>
<reference evidence="1" key="1">
    <citation type="submission" date="2015-10" db="EMBL/GenBank/DDBJ databases">
        <authorList>
            <person name="Martinez-Garcia P.J."/>
            <person name="Crepeau M.W."/>
            <person name="Puiu D."/>
            <person name="Gonzalez-Ibeas D."/>
            <person name="Whalen J."/>
            <person name="Stevens K."/>
            <person name="Paul R."/>
            <person name="Butterfield T."/>
            <person name="Britton M."/>
            <person name="Reagan R."/>
            <person name="Chakraborty S."/>
            <person name="Walawage S.L."/>
            <person name="Vasquez-Gross H.A."/>
            <person name="Cardeno C."/>
            <person name="Famula R."/>
            <person name="Pratt K."/>
            <person name="Kuruganti S."/>
            <person name="Aradhya M.K."/>
            <person name="Leslie C.A."/>
            <person name="Dandekar A.M."/>
            <person name="Salzberg S.L."/>
            <person name="Wegrzyn J.L."/>
            <person name="Langley C.H."/>
            <person name="Neale D.B."/>
        </authorList>
    </citation>
    <scope>NUCLEOTIDE SEQUENCE</scope>
    <source>
        <tissue evidence="1">Leaves</tissue>
    </source>
</reference>
<dbReference type="Proteomes" id="UP000619265">
    <property type="component" value="Unassembled WGS sequence"/>
</dbReference>
<comment type="caution">
    <text evidence="1">The sequence shown here is derived from an EMBL/GenBank/DDBJ whole genome shotgun (WGS) entry which is preliminary data.</text>
</comment>
<protein>
    <submittedName>
        <fullName evidence="1">Uncharacterized protein</fullName>
    </submittedName>
</protein>
<evidence type="ECO:0000313" key="1">
    <source>
        <dbReference type="EMBL" id="KAF5472050.1"/>
    </source>
</evidence>
<dbReference type="Gramene" id="Jr04_06740_p1">
    <property type="protein sequence ID" value="cds.Jr04_06740_p1"/>
    <property type="gene ID" value="Jr04_06740"/>
</dbReference>
<evidence type="ECO:0000313" key="2">
    <source>
        <dbReference type="Proteomes" id="UP000619265"/>
    </source>
</evidence>
<dbReference type="AlphaFoldDB" id="A0A833XX99"/>
<reference evidence="1" key="2">
    <citation type="submission" date="2020-03" db="EMBL/GenBank/DDBJ databases">
        <title>Walnut 2.0.</title>
        <authorList>
            <person name="Marrano A."/>
            <person name="Britton M."/>
            <person name="Zimin A.V."/>
            <person name="Zaini P.A."/>
            <person name="Workman R."/>
            <person name="Puiu D."/>
            <person name="Bianco L."/>
            <person name="Allen B.J."/>
            <person name="Troggio M."/>
            <person name="Leslie C.A."/>
            <person name="Timp W."/>
            <person name="Dendekar A."/>
            <person name="Salzberg S.L."/>
            <person name="Neale D.B."/>
        </authorList>
    </citation>
    <scope>NUCLEOTIDE SEQUENCE</scope>
    <source>
        <tissue evidence="1">Leaves</tissue>
    </source>
</reference>
<gene>
    <name evidence="1" type="ORF">F2P56_008797</name>
</gene>
<feature type="non-terminal residue" evidence="1">
    <location>
        <position position="177"/>
    </location>
</feature>
<dbReference type="PANTHER" id="PTHR36382:SF2">
    <property type="entry name" value="OS04G0635700 PROTEIN"/>
    <property type="match status" value="1"/>
</dbReference>
<accession>A0A833XX99</accession>
<proteinExistence type="predicted"/>
<dbReference type="PANTHER" id="PTHR36382">
    <property type="entry name" value="OSJNBA0043L09.26 PROTEIN"/>
    <property type="match status" value="1"/>
</dbReference>
<dbReference type="EMBL" id="LIHL02000004">
    <property type="protein sequence ID" value="KAF5472050.1"/>
    <property type="molecule type" value="Genomic_DNA"/>
</dbReference>
<name>A0A833XX99_JUGRE</name>